<evidence type="ECO:0000313" key="2">
    <source>
        <dbReference type="EMBL" id="CCW19148.1"/>
    </source>
</evidence>
<name>N1MV11_9SPHN</name>
<gene>
    <name evidence="2" type="ORF">EBBID32_35130</name>
</gene>
<dbReference type="InterPro" id="IPR014737">
    <property type="entry name" value="Transposase_Tn5-like_C"/>
</dbReference>
<reference evidence="3" key="2">
    <citation type="submission" date="2013-04" db="EMBL/GenBank/DDBJ databases">
        <title>Bisphenol A degrading Sphingobium sp. strain BiD32.</title>
        <authorList>
            <person name="Nielsen J.L."/>
            <person name="Zhou N.A."/>
            <person name="Kjeldal H."/>
        </authorList>
    </citation>
    <scope>NUCLEOTIDE SEQUENCE [LARGE SCALE GENOMIC DNA]</scope>
    <source>
        <strain evidence="3">BiD32</strain>
    </source>
</reference>
<accession>N1MV11</accession>
<evidence type="ECO:0000313" key="3">
    <source>
        <dbReference type="Proteomes" id="UP000013201"/>
    </source>
</evidence>
<dbReference type="InterPro" id="IPR012337">
    <property type="entry name" value="RNaseH-like_sf"/>
</dbReference>
<dbReference type="EMBL" id="CAVK010000174">
    <property type="protein sequence ID" value="CCW19148.1"/>
    <property type="molecule type" value="Genomic_DNA"/>
</dbReference>
<dbReference type="Pfam" id="PF02281">
    <property type="entry name" value="Dimer_Tnp_Tn5"/>
    <property type="match status" value="1"/>
</dbReference>
<feature type="domain" description="Transposase Tn5 dimerisation" evidence="1">
    <location>
        <begin position="2"/>
        <end position="82"/>
    </location>
</feature>
<dbReference type="AlphaFoldDB" id="N1MV11"/>
<proteinExistence type="predicted"/>
<reference evidence="2 3" key="1">
    <citation type="submission" date="2013-03" db="EMBL/GenBank/DDBJ databases">
        <authorList>
            <person name="Le V."/>
        </authorList>
    </citation>
    <scope>NUCLEOTIDE SEQUENCE [LARGE SCALE GENOMIC DNA]</scope>
    <source>
        <strain evidence="2 3">BiD32</strain>
    </source>
</reference>
<dbReference type="Gene3D" id="1.10.740.10">
    <property type="entry name" value="Transferase Inhibitor Protein From Tn5, Chain"/>
    <property type="match status" value="1"/>
</dbReference>
<keyword evidence="3" id="KW-1185">Reference proteome</keyword>
<dbReference type="InterPro" id="IPR003201">
    <property type="entry name" value="Transposase_Tn5"/>
</dbReference>
<dbReference type="SUPFAM" id="SSF53098">
    <property type="entry name" value="Ribonuclease H-like"/>
    <property type="match status" value="1"/>
</dbReference>
<evidence type="ECO:0000259" key="1">
    <source>
        <dbReference type="Pfam" id="PF02281"/>
    </source>
</evidence>
<dbReference type="Proteomes" id="UP000013201">
    <property type="component" value="Unassembled WGS sequence"/>
</dbReference>
<organism evidence="2 3">
    <name type="scientific">Sphingobium indicum BiD32</name>
    <dbReference type="NCBI Taxonomy" id="1301087"/>
    <lineage>
        <taxon>Bacteria</taxon>
        <taxon>Pseudomonadati</taxon>
        <taxon>Pseudomonadota</taxon>
        <taxon>Alphaproteobacteria</taxon>
        <taxon>Sphingomonadales</taxon>
        <taxon>Sphingomonadaceae</taxon>
        <taxon>Sphingobium</taxon>
    </lineage>
</organism>
<protein>
    <submittedName>
        <fullName evidence="2">Transposase, ISLbp10</fullName>
    </submittedName>
</protein>
<sequence length="91" mass="10047">MLGRALPNEKPEYALTAAEIRVIDQLAARAGRTPAQNPRISEYLREIARLGGYLARSHDPPPGNIVMWRGWSRLMDIQLGAELASGTFMGN</sequence>
<comment type="caution">
    <text evidence="2">The sequence shown here is derived from an EMBL/GenBank/DDBJ whole genome shotgun (WGS) entry which is preliminary data.</text>
</comment>